<feature type="non-terminal residue" evidence="12">
    <location>
        <position position="233"/>
    </location>
</feature>
<feature type="non-terminal residue" evidence="12">
    <location>
        <position position="1"/>
    </location>
</feature>
<dbReference type="EC" id="2.7.11.1" evidence="2"/>
<sequence length="233" mass="25563">FHGVHSNFSTICDPVLSSFPCGNVFIQYPFWIESDAPVHCGFPGLGLDCPYGSPHPILLLPDDAYFVTDINYTEATLTLVDIPVARQECPRTHRNLTIDSLPLGYNSIVNLTFFFNCSAPLGSPLPAEGANDCLRSGDNQSCVFVDMSPEEAADFDKERSCEEEEVAVVKRTEVTAAEEYAGAIREWFVLDWKVAKECGKCEHSGGRCAFNQTGDLLCFCKDGSNHTDGSVCK</sequence>
<evidence type="ECO:0000256" key="3">
    <source>
        <dbReference type="ARBA" id="ARBA00022692"/>
    </source>
</evidence>
<keyword evidence="4" id="KW-0732">Signal</keyword>
<keyword evidence="5" id="KW-1133">Transmembrane helix</keyword>
<name>A0A059D120_EUCGR</name>
<comment type="catalytic activity">
    <reaction evidence="8">
        <text>L-threonyl-[protein] + ATP = O-phospho-L-threonyl-[protein] + ADP + H(+)</text>
        <dbReference type="Rhea" id="RHEA:46608"/>
        <dbReference type="Rhea" id="RHEA-COMP:11060"/>
        <dbReference type="Rhea" id="RHEA-COMP:11605"/>
        <dbReference type="ChEBI" id="CHEBI:15378"/>
        <dbReference type="ChEBI" id="CHEBI:30013"/>
        <dbReference type="ChEBI" id="CHEBI:30616"/>
        <dbReference type="ChEBI" id="CHEBI:61977"/>
        <dbReference type="ChEBI" id="CHEBI:456216"/>
        <dbReference type="EC" id="2.7.11.1"/>
    </reaction>
</comment>
<comment type="subcellular location">
    <subcellularLocation>
        <location evidence="1">Membrane</location>
        <topology evidence="1">Single-pass membrane protein</topology>
    </subcellularLocation>
</comment>
<comment type="catalytic activity">
    <reaction evidence="9">
        <text>L-seryl-[protein] + ATP = O-phospho-L-seryl-[protein] + ADP + H(+)</text>
        <dbReference type="Rhea" id="RHEA:17989"/>
        <dbReference type="Rhea" id="RHEA-COMP:9863"/>
        <dbReference type="Rhea" id="RHEA-COMP:11604"/>
        <dbReference type="ChEBI" id="CHEBI:15378"/>
        <dbReference type="ChEBI" id="CHEBI:29999"/>
        <dbReference type="ChEBI" id="CHEBI:30616"/>
        <dbReference type="ChEBI" id="CHEBI:83421"/>
        <dbReference type="ChEBI" id="CHEBI:456216"/>
        <dbReference type="EC" id="2.7.11.1"/>
    </reaction>
</comment>
<keyword evidence="3" id="KW-0812">Transmembrane</keyword>
<dbReference type="Pfam" id="PF14380">
    <property type="entry name" value="WAK_assoc"/>
    <property type="match status" value="1"/>
</dbReference>
<feature type="domain" description="Wall-associated receptor kinase galacturonan-binding" evidence="10">
    <location>
        <begin position="20"/>
        <end position="81"/>
    </location>
</feature>
<feature type="domain" description="Wall-associated receptor kinase C-terminal" evidence="11">
    <location>
        <begin position="133"/>
        <end position="223"/>
    </location>
</feature>
<dbReference type="AlphaFoldDB" id="A0A059D120"/>
<evidence type="ECO:0000313" key="12">
    <source>
        <dbReference type="EMBL" id="KCW83900.1"/>
    </source>
</evidence>
<dbReference type="GO" id="GO:0030247">
    <property type="term" value="F:polysaccharide binding"/>
    <property type="evidence" value="ECO:0007669"/>
    <property type="project" value="InterPro"/>
</dbReference>
<evidence type="ECO:0000256" key="8">
    <source>
        <dbReference type="ARBA" id="ARBA00047899"/>
    </source>
</evidence>
<dbReference type="STRING" id="71139.A0A059D120"/>
<dbReference type="Gramene" id="KCW83900">
    <property type="protein sequence ID" value="KCW83900"/>
    <property type="gene ID" value="EUGRSUZ_B00750"/>
</dbReference>
<dbReference type="InterPro" id="IPR032872">
    <property type="entry name" value="WAK_assoc_C"/>
</dbReference>
<keyword evidence="6" id="KW-0472">Membrane</keyword>
<accession>A0A059D120</accession>
<reference evidence="12" key="1">
    <citation type="submission" date="2013-07" db="EMBL/GenBank/DDBJ databases">
        <title>The genome of Eucalyptus grandis.</title>
        <authorList>
            <person name="Schmutz J."/>
            <person name="Hayes R."/>
            <person name="Myburg A."/>
            <person name="Tuskan G."/>
            <person name="Grattapaglia D."/>
            <person name="Rokhsar D.S."/>
        </authorList>
    </citation>
    <scope>NUCLEOTIDE SEQUENCE</scope>
    <source>
        <tissue evidence="12">Leaf extractions</tissue>
    </source>
</reference>
<evidence type="ECO:0000259" key="10">
    <source>
        <dbReference type="Pfam" id="PF13947"/>
    </source>
</evidence>
<evidence type="ECO:0000259" key="11">
    <source>
        <dbReference type="Pfam" id="PF14380"/>
    </source>
</evidence>
<gene>
    <name evidence="12" type="ORF">EUGRSUZ_B00750</name>
</gene>
<evidence type="ECO:0000256" key="1">
    <source>
        <dbReference type="ARBA" id="ARBA00004167"/>
    </source>
</evidence>
<dbReference type="Pfam" id="PF13947">
    <property type="entry name" value="GUB_WAK_bind"/>
    <property type="match status" value="1"/>
</dbReference>
<dbReference type="GO" id="GO:0016020">
    <property type="term" value="C:membrane"/>
    <property type="evidence" value="ECO:0007669"/>
    <property type="project" value="UniProtKB-SubCell"/>
</dbReference>
<evidence type="ECO:0000256" key="6">
    <source>
        <dbReference type="ARBA" id="ARBA00023136"/>
    </source>
</evidence>
<evidence type="ECO:0000256" key="7">
    <source>
        <dbReference type="ARBA" id="ARBA00023180"/>
    </source>
</evidence>
<protein>
    <recommendedName>
        <fullName evidence="2">non-specific serine/threonine protein kinase</fullName>
        <ecNumber evidence="2">2.7.11.1</ecNumber>
    </recommendedName>
</protein>
<evidence type="ECO:0000256" key="4">
    <source>
        <dbReference type="ARBA" id="ARBA00022729"/>
    </source>
</evidence>
<evidence type="ECO:0000256" key="5">
    <source>
        <dbReference type="ARBA" id="ARBA00022989"/>
    </source>
</evidence>
<organism evidence="12">
    <name type="scientific">Eucalyptus grandis</name>
    <name type="common">Flooded gum</name>
    <dbReference type="NCBI Taxonomy" id="71139"/>
    <lineage>
        <taxon>Eukaryota</taxon>
        <taxon>Viridiplantae</taxon>
        <taxon>Streptophyta</taxon>
        <taxon>Embryophyta</taxon>
        <taxon>Tracheophyta</taxon>
        <taxon>Spermatophyta</taxon>
        <taxon>Magnoliopsida</taxon>
        <taxon>eudicotyledons</taxon>
        <taxon>Gunneridae</taxon>
        <taxon>Pentapetalae</taxon>
        <taxon>rosids</taxon>
        <taxon>malvids</taxon>
        <taxon>Myrtales</taxon>
        <taxon>Myrtaceae</taxon>
        <taxon>Myrtoideae</taxon>
        <taxon>Eucalypteae</taxon>
        <taxon>Eucalyptus</taxon>
    </lineage>
</organism>
<keyword evidence="7" id="KW-0325">Glycoprotein</keyword>
<proteinExistence type="predicted"/>
<dbReference type="GO" id="GO:0004674">
    <property type="term" value="F:protein serine/threonine kinase activity"/>
    <property type="evidence" value="ECO:0007669"/>
    <property type="project" value="UniProtKB-KW"/>
</dbReference>
<dbReference type="InParanoid" id="A0A059D120"/>
<dbReference type="PANTHER" id="PTHR33138:SF1">
    <property type="entry name" value="OS01G0113900 PROTEIN"/>
    <property type="match status" value="1"/>
</dbReference>
<dbReference type="PANTHER" id="PTHR33138">
    <property type="entry name" value="OS01G0690200 PROTEIN"/>
    <property type="match status" value="1"/>
</dbReference>
<evidence type="ECO:0000256" key="2">
    <source>
        <dbReference type="ARBA" id="ARBA00012513"/>
    </source>
</evidence>
<evidence type="ECO:0000256" key="9">
    <source>
        <dbReference type="ARBA" id="ARBA00048679"/>
    </source>
</evidence>
<dbReference type="InterPro" id="IPR025287">
    <property type="entry name" value="WAK_GUB"/>
</dbReference>
<dbReference type="EMBL" id="KK198754">
    <property type="protein sequence ID" value="KCW83900.1"/>
    <property type="molecule type" value="Genomic_DNA"/>
</dbReference>